<reference evidence="2" key="1">
    <citation type="journal article" date="2022" name="Int. J. Mol. Sci.">
        <title>Draft Genome of Tanacetum Coccineum: Genomic Comparison of Closely Related Tanacetum-Family Plants.</title>
        <authorList>
            <person name="Yamashiro T."/>
            <person name="Shiraishi A."/>
            <person name="Nakayama K."/>
            <person name="Satake H."/>
        </authorList>
    </citation>
    <scope>NUCLEOTIDE SEQUENCE</scope>
</reference>
<name>A0ABQ4WBE6_9ASTR</name>
<feature type="compositionally biased region" description="Low complexity" evidence="1">
    <location>
        <begin position="133"/>
        <end position="145"/>
    </location>
</feature>
<dbReference type="EMBL" id="BQNB010008494">
    <property type="protein sequence ID" value="GJS50138.1"/>
    <property type="molecule type" value="Genomic_DNA"/>
</dbReference>
<organism evidence="2 3">
    <name type="scientific">Tanacetum coccineum</name>
    <dbReference type="NCBI Taxonomy" id="301880"/>
    <lineage>
        <taxon>Eukaryota</taxon>
        <taxon>Viridiplantae</taxon>
        <taxon>Streptophyta</taxon>
        <taxon>Embryophyta</taxon>
        <taxon>Tracheophyta</taxon>
        <taxon>Spermatophyta</taxon>
        <taxon>Magnoliopsida</taxon>
        <taxon>eudicotyledons</taxon>
        <taxon>Gunneridae</taxon>
        <taxon>Pentapetalae</taxon>
        <taxon>asterids</taxon>
        <taxon>campanulids</taxon>
        <taxon>Asterales</taxon>
        <taxon>Asteraceae</taxon>
        <taxon>Asteroideae</taxon>
        <taxon>Anthemideae</taxon>
        <taxon>Anthemidinae</taxon>
        <taxon>Tanacetum</taxon>
    </lineage>
</organism>
<evidence type="ECO:0000313" key="3">
    <source>
        <dbReference type="Proteomes" id="UP001151760"/>
    </source>
</evidence>
<sequence>MDGDDLRGIRIFRCRKRHFARECRSGRSQGRRSYGDNGRSNAPTNESSSQALWLHRWFLGGYDWSNDFDVEPVNYALMAISSSSSSSSSDSEVQKCSKQCLESFKVSSDEEPTLANDRSSKADRLRTNDTNTKSPKSVSESSVLSNPKINKDSVIIEDWTSDDEEEMFGVQKVRPDNQTKEQLVNTGKKQQSLVQDHAVEDSDHQGKIKDLLRIHTAFTTNAHRTRNPVKDVIQVAQDKPSENASPARIYRFEENKGGRCLMIKEGQHRMPEDKQVLHDELEMMVTQELAAKAGGGEGGGGGKILLNASTLPNADLPIDLNMPALEDASDTLPNDGIFNGAYDDDEDVGAEANFNNMDNTIAVSPIPTLRIHKDHPKGQILGILH</sequence>
<feature type="compositionally biased region" description="Basic and acidic residues" evidence="1">
    <location>
        <begin position="118"/>
        <end position="127"/>
    </location>
</feature>
<feature type="region of interest" description="Disordered" evidence="1">
    <location>
        <begin position="26"/>
        <end position="46"/>
    </location>
</feature>
<comment type="caution">
    <text evidence="2">The sequence shown here is derived from an EMBL/GenBank/DDBJ whole genome shotgun (WGS) entry which is preliminary data.</text>
</comment>
<keyword evidence="3" id="KW-1185">Reference proteome</keyword>
<proteinExistence type="predicted"/>
<gene>
    <name evidence="2" type="ORF">Tco_0600259</name>
</gene>
<reference evidence="2" key="2">
    <citation type="submission" date="2022-01" db="EMBL/GenBank/DDBJ databases">
        <authorList>
            <person name="Yamashiro T."/>
            <person name="Shiraishi A."/>
            <person name="Satake H."/>
            <person name="Nakayama K."/>
        </authorList>
    </citation>
    <scope>NUCLEOTIDE SEQUENCE</scope>
</reference>
<feature type="region of interest" description="Disordered" evidence="1">
    <location>
        <begin position="107"/>
        <end position="145"/>
    </location>
</feature>
<evidence type="ECO:0000256" key="1">
    <source>
        <dbReference type="SAM" id="MobiDB-lite"/>
    </source>
</evidence>
<dbReference type="Proteomes" id="UP001151760">
    <property type="component" value="Unassembled WGS sequence"/>
</dbReference>
<accession>A0ABQ4WBE6</accession>
<protein>
    <submittedName>
        <fullName evidence="2">Uncharacterized protein</fullName>
    </submittedName>
</protein>
<evidence type="ECO:0000313" key="2">
    <source>
        <dbReference type="EMBL" id="GJS50138.1"/>
    </source>
</evidence>